<organism evidence="1 2">
    <name type="scientific">Eggerthella lenta (strain ATCC 25559 / DSM 2243 / CCUG 17323 / JCM 9979 / KCTC 3265 / NCTC 11813 / VPI 0255 / 1899 B)</name>
    <name type="common">Eubacterium lentum</name>
    <dbReference type="NCBI Taxonomy" id="479437"/>
    <lineage>
        <taxon>Bacteria</taxon>
        <taxon>Bacillati</taxon>
        <taxon>Actinomycetota</taxon>
        <taxon>Coriobacteriia</taxon>
        <taxon>Eggerthellales</taxon>
        <taxon>Eggerthellaceae</taxon>
        <taxon>Eggerthella</taxon>
    </lineage>
</organism>
<dbReference type="InterPro" id="IPR001387">
    <property type="entry name" value="Cro/C1-type_HTH"/>
</dbReference>
<dbReference type="InterPro" id="IPR010982">
    <property type="entry name" value="Lambda_DNA-bd_dom_sf"/>
</dbReference>
<dbReference type="KEGG" id="ele:Elen_2594"/>
<evidence type="ECO:0000313" key="1">
    <source>
        <dbReference type="EMBL" id="ACV56546.1"/>
    </source>
</evidence>
<dbReference type="PaxDb" id="479437-Elen_2594"/>
<accession>C8WLT3</accession>
<dbReference type="eggNOG" id="ENOG50339M5">
    <property type="taxonomic scope" value="Bacteria"/>
</dbReference>
<dbReference type="Gene3D" id="1.10.260.40">
    <property type="entry name" value="lambda repressor-like DNA-binding domains"/>
    <property type="match status" value="1"/>
</dbReference>
<reference evidence="1 2" key="1">
    <citation type="journal article" date="2009" name="Stand. Genomic Sci.">
        <title>Complete genome sequence of Eggerthella lenta type strain (IPP VPI 0255).</title>
        <authorList>
            <person name="Saunders E."/>
            <person name="Pukall R."/>
            <person name="Abt B."/>
            <person name="Lapidus A."/>
            <person name="Glavina Del Rio T."/>
            <person name="Copeland A."/>
            <person name="Tice H."/>
            <person name="Cheng J.F."/>
            <person name="Lucas S."/>
            <person name="Chen F."/>
            <person name="Nolan M."/>
            <person name="Bruce D."/>
            <person name="Goodwin L."/>
            <person name="Pitluck S."/>
            <person name="Ivanova N."/>
            <person name="Mavromatis K."/>
            <person name="Ovchinnikova G."/>
            <person name="Pati A."/>
            <person name="Chen A."/>
            <person name="Palaniappan K."/>
            <person name="Land M."/>
            <person name="Hauser L."/>
            <person name="Chang Y.J."/>
            <person name="Jeffries C.D."/>
            <person name="Chain P."/>
            <person name="Meincke L."/>
            <person name="Sims D."/>
            <person name="Brettin T."/>
            <person name="Detter J.C."/>
            <person name="Goker M."/>
            <person name="Bristow J."/>
            <person name="Eisen J.A."/>
            <person name="Markowitz V."/>
            <person name="Hugenholtz P."/>
            <person name="Kyrpides N.C."/>
            <person name="Klenk H.P."/>
            <person name="Han C."/>
        </authorList>
    </citation>
    <scope>NUCLEOTIDE SEQUENCE [LARGE SCALE GENOMIC DNA]</scope>
    <source>
        <strain evidence="2">ATCC 25559 / DSM 2243 / CCUG 17323 / JCM 9979 / KCTC 3265 / NCTC 11813 / VPI 0255 / 1899 B</strain>
    </source>
</reference>
<dbReference type="SUPFAM" id="SSF47413">
    <property type="entry name" value="lambda repressor-like DNA-binding domains"/>
    <property type="match status" value="1"/>
</dbReference>
<dbReference type="STRING" id="479437.Elen_2594"/>
<dbReference type="EMBL" id="CP001726">
    <property type="protein sequence ID" value="ACV56546.1"/>
    <property type="molecule type" value="Genomic_DNA"/>
</dbReference>
<gene>
    <name evidence="1" type="ordered locus">Elen_2594</name>
</gene>
<evidence type="ECO:0000313" key="2">
    <source>
        <dbReference type="Proteomes" id="UP000001377"/>
    </source>
</evidence>
<dbReference type="OrthoDB" id="2064246at2"/>
<name>C8WLT3_EGGLE</name>
<dbReference type="GO" id="GO:0003677">
    <property type="term" value="F:DNA binding"/>
    <property type="evidence" value="ECO:0007669"/>
    <property type="project" value="InterPro"/>
</dbReference>
<dbReference type="BioCyc" id="ELEN479437:G1GFY-2616-MONOMER"/>
<dbReference type="HOGENOM" id="CLU_188876_1_0_11"/>
<dbReference type="Proteomes" id="UP000001377">
    <property type="component" value="Chromosome"/>
</dbReference>
<dbReference type="AlphaFoldDB" id="C8WLT3"/>
<keyword evidence="2" id="KW-1185">Reference proteome</keyword>
<dbReference type="RefSeq" id="WP_015761268.1">
    <property type="nucleotide sequence ID" value="NC_013204.1"/>
</dbReference>
<sequence length="74" mass="8540">MLYPNLEAEMKRFGVDQRDIAQTTGKHVTTISDWMNGKVDSAFPVKQAIKVQRELFPTLPIEYLFDEQPIQRAS</sequence>
<dbReference type="CDD" id="cd00093">
    <property type="entry name" value="HTH_XRE"/>
    <property type="match status" value="1"/>
</dbReference>
<proteinExistence type="predicted"/>
<protein>
    <submittedName>
        <fullName evidence="1">Uncharacterized protein</fullName>
    </submittedName>
</protein>